<accession>A0A2K3CRY7</accession>
<evidence type="ECO:0000313" key="2">
    <source>
        <dbReference type="EMBL" id="PNW71043.1"/>
    </source>
</evidence>
<dbReference type="RefSeq" id="XP_042915166.1">
    <property type="nucleotide sequence ID" value="XM_043072707.1"/>
</dbReference>
<dbReference type="Proteomes" id="UP000006906">
    <property type="component" value="Chromosome 17"/>
</dbReference>
<name>A0A2K3CRY7_CHLRE</name>
<feature type="region of interest" description="Disordered" evidence="1">
    <location>
        <begin position="51"/>
        <end position="70"/>
    </location>
</feature>
<organism evidence="2 3">
    <name type="scientific">Chlamydomonas reinhardtii</name>
    <name type="common">Chlamydomonas smithii</name>
    <dbReference type="NCBI Taxonomy" id="3055"/>
    <lineage>
        <taxon>Eukaryota</taxon>
        <taxon>Viridiplantae</taxon>
        <taxon>Chlorophyta</taxon>
        <taxon>core chlorophytes</taxon>
        <taxon>Chlorophyceae</taxon>
        <taxon>CS clade</taxon>
        <taxon>Chlamydomonadales</taxon>
        <taxon>Chlamydomonadaceae</taxon>
        <taxon>Chlamydomonas</taxon>
    </lineage>
</organism>
<dbReference type="GeneID" id="5716338"/>
<evidence type="ECO:0000313" key="3">
    <source>
        <dbReference type="Proteomes" id="UP000006906"/>
    </source>
</evidence>
<evidence type="ECO:0000256" key="1">
    <source>
        <dbReference type="SAM" id="MobiDB-lite"/>
    </source>
</evidence>
<keyword evidence="3" id="KW-1185">Reference proteome</keyword>
<dbReference type="AlphaFoldDB" id="A0A2K3CRY7"/>
<sequence>MFQPGIGTSSLGHLVSGVLAKLRKSHNMQVPAVWLQAAHRTHTVCRPRPRVAGGTVAASDGGAPVQQATT</sequence>
<gene>
    <name evidence="2" type="ORF">CHLRE_17g744047v5</name>
</gene>
<dbReference type="InParanoid" id="A0A2K3CRY7"/>
<dbReference type="KEGG" id="cre:CHLRE_17g744047v5"/>
<reference evidence="2 3" key="1">
    <citation type="journal article" date="2007" name="Science">
        <title>The Chlamydomonas genome reveals the evolution of key animal and plant functions.</title>
        <authorList>
            <person name="Merchant S.S."/>
            <person name="Prochnik S.E."/>
            <person name="Vallon O."/>
            <person name="Harris E.H."/>
            <person name="Karpowicz S.J."/>
            <person name="Witman G.B."/>
            <person name="Terry A."/>
            <person name="Salamov A."/>
            <person name="Fritz-Laylin L.K."/>
            <person name="Marechal-Drouard L."/>
            <person name="Marshall W.F."/>
            <person name="Qu L.H."/>
            <person name="Nelson D.R."/>
            <person name="Sanderfoot A.A."/>
            <person name="Spalding M.H."/>
            <person name="Kapitonov V.V."/>
            <person name="Ren Q."/>
            <person name="Ferris P."/>
            <person name="Lindquist E."/>
            <person name="Shapiro H."/>
            <person name="Lucas S.M."/>
            <person name="Grimwood J."/>
            <person name="Schmutz J."/>
            <person name="Cardol P."/>
            <person name="Cerutti H."/>
            <person name="Chanfreau G."/>
            <person name="Chen C.L."/>
            <person name="Cognat V."/>
            <person name="Croft M.T."/>
            <person name="Dent R."/>
            <person name="Dutcher S."/>
            <person name="Fernandez E."/>
            <person name="Fukuzawa H."/>
            <person name="Gonzalez-Ballester D."/>
            <person name="Gonzalez-Halphen D."/>
            <person name="Hallmann A."/>
            <person name="Hanikenne M."/>
            <person name="Hippler M."/>
            <person name="Inwood W."/>
            <person name="Jabbari K."/>
            <person name="Kalanon M."/>
            <person name="Kuras R."/>
            <person name="Lefebvre P.A."/>
            <person name="Lemaire S.D."/>
            <person name="Lobanov A.V."/>
            <person name="Lohr M."/>
            <person name="Manuell A."/>
            <person name="Meier I."/>
            <person name="Mets L."/>
            <person name="Mittag M."/>
            <person name="Mittelmeier T."/>
            <person name="Moroney J.V."/>
            <person name="Moseley J."/>
            <person name="Napoli C."/>
            <person name="Nedelcu A.M."/>
            <person name="Niyogi K."/>
            <person name="Novoselov S.V."/>
            <person name="Paulsen I.T."/>
            <person name="Pazour G."/>
            <person name="Purton S."/>
            <person name="Ral J.P."/>
            <person name="Riano-Pachon D.M."/>
            <person name="Riekhof W."/>
            <person name="Rymarquis L."/>
            <person name="Schroda M."/>
            <person name="Stern D."/>
            <person name="Umen J."/>
            <person name="Willows R."/>
            <person name="Wilson N."/>
            <person name="Zimmer S.L."/>
            <person name="Allmer J."/>
            <person name="Balk J."/>
            <person name="Bisova K."/>
            <person name="Chen C.J."/>
            <person name="Elias M."/>
            <person name="Gendler K."/>
            <person name="Hauser C."/>
            <person name="Lamb M.R."/>
            <person name="Ledford H."/>
            <person name="Long J.C."/>
            <person name="Minagawa J."/>
            <person name="Page M.D."/>
            <person name="Pan J."/>
            <person name="Pootakham W."/>
            <person name="Roje S."/>
            <person name="Rose A."/>
            <person name="Stahlberg E."/>
            <person name="Terauchi A.M."/>
            <person name="Yang P."/>
            <person name="Ball S."/>
            <person name="Bowler C."/>
            <person name="Dieckmann C.L."/>
            <person name="Gladyshev V.N."/>
            <person name="Green P."/>
            <person name="Jorgensen R."/>
            <person name="Mayfield S."/>
            <person name="Mueller-Roeber B."/>
            <person name="Rajamani S."/>
            <person name="Sayre R.T."/>
            <person name="Brokstein P."/>
            <person name="Dubchak I."/>
            <person name="Goodstein D."/>
            <person name="Hornick L."/>
            <person name="Huang Y.W."/>
            <person name="Jhaveri J."/>
            <person name="Luo Y."/>
            <person name="Martinez D."/>
            <person name="Ngau W.C."/>
            <person name="Otillar B."/>
            <person name="Poliakov A."/>
            <person name="Porter A."/>
            <person name="Szajkowski L."/>
            <person name="Werner G."/>
            <person name="Zhou K."/>
            <person name="Grigoriev I.V."/>
            <person name="Rokhsar D.S."/>
            <person name="Grossman A.R."/>
        </authorList>
    </citation>
    <scope>NUCLEOTIDE SEQUENCE [LARGE SCALE GENOMIC DNA]</scope>
    <source>
        <strain evidence="3">CC-503</strain>
    </source>
</reference>
<dbReference type="Gramene" id="PNW71043">
    <property type="protein sequence ID" value="PNW71043"/>
    <property type="gene ID" value="CHLRE_17g744047v5"/>
</dbReference>
<proteinExistence type="predicted"/>
<protein>
    <submittedName>
        <fullName evidence="2">Uncharacterized protein</fullName>
    </submittedName>
</protein>
<dbReference type="EMBL" id="CM008978">
    <property type="protein sequence ID" value="PNW71043.1"/>
    <property type="molecule type" value="Genomic_DNA"/>
</dbReference>